<feature type="chain" id="PRO_5024350234" evidence="2">
    <location>
        <begin position="40"/>
        <end position="439"/>
    </location>
</feature>
<dbReference type="SUPFAM" id="SSF56935">
    <property type="entry name" value="Porins"/>
    <property type="match status" value="1"/>
</dbReference>
<keyword evidence="1" id="KW-0812">Transmembrane</keyword>
<dbReference type="Pfam" id="PF07715">
    <property type="entry name" value="Plug"/>
    <property type="match status" value="1"/>
</dbReference>
<dbReference type="PROSITE" id="PS52016">
    <property type="entry name" value="TONB_DEPENDENT_REC_3"/>
    <property type="match status" value="1"/>
</dbReference>
<gene>
    <name evidence="4" type="ORF">EZS26_003599</name>
</gene>
<dbReference type="Proteomes" id="UP000324575">
    <property type="component" value="Unassembled WGS sequence"/>
</dbReference>
<keyword evidence="1" id="KW-0998">Cell outer membrane</keyword>
<dbReference type="SUPFAM" id="SSF49464">
    <property type="entry name" value="Carboxypeptidase regulatory domain-like"/>
    <property type="match status" value="1"/>
</dbReference>
<dbReference type="InterPro" id="IPR012910">
    <property type="entry name" value="Plug_dom"/>
</dbReference>
<keyword evidence="1" id="KW-1134">Transmembrane beta strand</keyword>
<dbReference type="InterPro" id="IPR008969">
    <property type="entry name" value="CarboxyPept-like_regulatory"/>
</dbReference>
<accession>A0A5M8NV62</accession>
<dbReference type="InterPro" id="IPR039426">
    <property type="entry name" value="TonB-dep_rcpt-like"/>
</dbReference>
<dbReference type="Gene3D" id="2.170.130.10">
    <property type="entry name" value="TonB-dependent receptor, plug domain"/>
    <property type="match status" value="1"/>
</dbReference>
<comment type="subcellular location">
    <subcellularLocation>
        <location evidence="1">Cell outer membrane</location>
        <topology evidence="1">Multi-pass membrane protein</topology>
    </subcellularLocation>
</comment>
<dbReference type="EMBL" id="SNRX01000110">
    <property type="protein sequence ID" value="KAA6300257.1"/>
    <property type="molecule type" value="Genomic_DNA"/>
</dbReference>
<feature type="signal peptide" evidence="2">
    <location>
        <begin position="1"/>
        <end position="39"/>
    </location>
</feature>
<evidence type="ECO:0000259" key="3">
    <source>
        <dbReference type="Pfam" id="PF07715"/>
    </source>
</evidence>
<keyword evidence="2" id="KW-0732">Signal</keyword>
<comment type="similarity">
    <text evidence="1">Belongs to the TonB-dependent receptor family.</text>
</comment>
<evidence type="ECO:0000313" key="5">
    <source>
        <dbReference type="Proteomes" id="UP000324575"/>
    </source>
</evidence>
<comment type="caution">
    <text evidence="4">The sequence shown here is derived from an EMBL/GenBank/DDBJ whole genome shotgun (WGS) entry which is preliminary data.</text>
</comment>
<keyword evidence="1" id="KW-0472">Membrane</keyword>
<dbReference type="AlphaFoldDB" id="A0A5M8NV62"/>
<keyword evidence="1" id="KW-0813">Transport</keyword>
<reference evidence="4 5" key="1">
    <citation type="submission" date="2019-03" db="EMBL/GenBank/DDBJ databases">
        <title>Single cell metagenomics reveals metabolic interactions within the superorganism composed of flagellate Streblomastix strix and complex community of Bacteroidetes bacteria on its surface.</title>
        <authorList>
            <person name="Treitli S.C."/>
            <person name="Kolisko M."/>
            <person name="Husnik F."/>
            <person name="Keeling P."/>
            <person name="Hampl V."/>
        </authorList>
    </citation>
    <scope>NUCLEOTIDE SEQUENCE [LARGE SCALE GENOMIC DNA]</scope>
    <source>
        <strain evidence="4">St1</strain>
    </source>
</reference>
<dbReference type="Gene3D" id="2.60.40.1120">
    <property type="entry name" value="Carboxypeptidase-like, regulatory domain"/>
    <property type="match status" value="1"/>
</dbReference>
<sequence>MTKVVKKFWKRARTVRFSVNCAYLLCTILFVVAPSTAYAQKSIEIAGRVIEESTNAPVIGASVFLVNEKTGTVAGADGSFVVQAKSLPVTLSVSFINYKTLVLEIYEYSEPITIFLREDVSFLNEVVVIGYGTQKRKELTGAVSTIPTSIFSQITTSFDQSLGGSVAGLNVNQSSGQPGSTSTIRIRGGNSITGGNEPLYVIDGFILYNDNSSTRTGAGKIDGGLNPLATINTGDVESIEVLKDVSATAIYGSRGANGVIVITTKKGKKGSNHIGYQSTIGWQQVNKKLDVLNAEEWTALYKDIQGVNAPFTGSNVDWQDAALRTASTQNHQISASGGDEKTRYLLSGNYTGQDGIIRNTGFERYAARVNLDRNLFKNLNVAVNLTVSNATQRGLTNYNGKTSNGSLSNPFEYALRIPPVVPIYDGNGYNYGNPYSRLS</sequence>
<dbReference type="InterPro" id="IPR023997">
    <property type="entry name" value="TonB-dep_OMP_SusC/RagA_CS"/>
</dbReference>
<dbReference type="InterPro" id="IPR037066">
    <property type="entry name" value="Plug_dom_sf"/>
</dbReference>
<evidence type="ECO:0000256" key="2">
    <source>
        <dbReference type="SAM" id="SignalP"/>
    </source>
</evidence>
<evidence type="ECO:0000313" key="4">
    <source>
        <dbReference type="EMBL" id="KAA6300257.1"/>
    </source>
</evidence>
<proteinExistence type="inferred from homology"/>
<dbReference type="Pfam" id="PF13715">
    <property type="entry name" value="CarbopepD_reg_2"/>
    <property type="match status" value="1"/>
</dbReference>
<organism evidence="4 5">
    <name type="scientific">Candidatus Ordinivivax streblomastigis</name>
    <dbReference type="NCBI Taxonomy" id="2540710"/>
    <lineage>
        <taxon>Bacteria</taxon>
        <taxon>Pseudomonadati</taxon>
        <taxon>Bacteroidota</taxon>
        <taxon>Bacteroidia</taxon>
        <taxon>Bacteroidales</taxon>
        <taxon>Candidatus Ordinivivax</taxon>
    </lineage>
</organism>
<protein>
    <submittedName>
        <fullName evidence="4">TonB-dependent receptor SusC</fullName>
    </submittedName>
</protein>
<dbReference type="GO" id="GO:0009279">
    <property type="term" value="C:cell outer membrane"/>
    <property type="evidence" value="ECO:0007669"/>
    <property type="project" value="UniProtKB-SubCell"/>
</dbReference>
<dbReference type="NCBIfam" id="TIGR04057">
    <property type="entry name" value="SusC_RagA_signa"/>
    <property type="match status" value="1"/>
</dbReference>
<keyword evidence="4" id="KW-0675">Receptor</keyword>
<evidence type="ECO:0000256" key="1">
    <source>
        <dbReference type="PROSITE-ProRule" id="PRU01360"/>
    </source>
</evidence>
<name>A0A5M8NV62_9BACT</name>
<feature type="domain" description="TonB-dependent receptor plug" evidence="3">
    <location>
        <begin position="137"/>
        <end position="259"/>
    </location>
</feature>